<evidence type="ECO:0000313" key="4">
    <source>
        <dbReference type="Proteomes" id="UP000824469"/>
    </source>
</evidence>
<dbReference type="SUPFAM" id="SSF57850">
    <property type="entry name" value="RING/U-box"/>
    <property type="match status" value="1"/>
</dbReference>
<accession>A0AA38C4B8</accession>
<keyword evidence="1" id="KW-0863">Zinc-finger</keyword>
<dbReference type="InterPro" id="IPR001841">
    <property type="entry name" value="Znf_RING"/>
</dbReference>
<evidence type="ECO:0000313" key="3">
    <source>
        <dbReference type="EMBL" id="KAH9290594.1"/>
    </source>
</evidence>
<dbReference type="InterPro" id="IPR013083">
    <property type="entry name" value="Znf_RING/FYVE/PHD"/>
</dbReference>
<dbReference type="AlphaFoldDB" id="A0AA38C4B8"/>
<dbReference type="Gene3D" id="3.30.40.10">
    <property type="entry name" value="Zinc/RING finger domain, C3HC4 (zinc finger)"/>
    <property type="match status" value="1"/>
</dbReference>
<feature type="non-terminal residue" evidence="3">
    <location>
        <position position="1"/>
    </location>
</feature>
<evidence type="ECO:0000259" key="2">
    <source>
        <dbReference type="PROSITE" id="PS50089"/>
    </source>
</evidence>
<reference evidence="3 4" key="1">
    <citation type="journal article" date="2021" name="Nat. Plants">
        <title>The Taxus genome provides insights into paclitaxel biosynthesis.</title>
        <authorList>
            <person name="Xiong X."/>
            <person name="Gou J."/>
            <person name="Liao Q."/>
            <person name="Li Y."/>
            <person name="Zhou Q."/>
            <person name="Bi G."/>
            <person name="Li C."/>
            <person name="Du R."/>
            <person name="Wang X."/>
            <person name="Sun T."/>
            <person name="Guo L."/>
            <person name="Liang H."/>
            <person name="Lu P."/>
            <person name="Wu Y."/>
            <person name="Zhang Z."/>
            <person name="Ro D.K."/>
            <person name="Shang Y."/>
            <person name="Huang S."/>
            <person name="Yan J."/>
        </authorList>
    </citation>
    <scope>NUCLEOTIDE SEQUENCE [LARGE SCALE GENOMIC DNA]</scope>
    <source>
        <strain evidence="3">Ta-2019</strain>
    </source>
</reference>
<dbReference type="PROSITE" id="PS50089">
    <property type="entry name" value="ZF_RING_2"/>
    <property type="match status" value="1"/>
</dbReference>
<sequence>FDGVIAELNSRTEVQKQLKASCEERLDKAKDCFNSYSTLIRESSEKANHCKQIIQELVASTKQQENDFLKNIREICALWKCGDDEAKLNALLRIEKDKTDCVKKADEAIKAYQKLLEENTLFEQICSRERDEKATDLEKTEREITEIDSVIAKLEGDLQVQEKYKQQLGELNKSKDWLRSSDYSVSPLPVYHPVPTNGSGILTVINVSPCPACNLGFDPNTLDIIVASCGHTFHPYCLVALADGKLLRKCPKCLCPTADTWLKSFGMVNQEILPR</sequence>
<dbReference type="EMBL" id="JAHRHJ020003813">
    <property type="protein sequence ID" value="KAH9290594.1"/>
    <property type="molecule type" value="Genomic_DNA"/>
</dbReference>
<comment type="caution">
    <text evidence="3">The sequence shown here is derived from an EMBL/GenBank/DDBJ whole genome shotgun (WGS) entry which is preliminary data.</text>
</comment>
<evidence type="ECO:0000256" key="1">
    <source>
        <dbReference type="PROSITE-ProRule" id="PRU00175"/>
    </source>
</evidence>
<keyword evidence="1" id="KW-0862">Zinc</keyword>
<name>A0AA38C4B8_TAXCH</name>
<proteinExistence type="predicted"/>
<protein>
    <recommendedName>
        <fullName evidence="2">RING-type domain-containing protein</fullName>
    </recommendedName>
</protein>
<keyword evidence="1" id="KW-0479">Metal-binding</keyword>
<dbReference type="SMART" id="SM00184">
    <property type="entry name" value="RING"/>
    <property type="match status" value="1"/>
</dbReference>
<feature type="domain" description="RING-type" evidence="2">
    <location>
        <begin position="210"/>
        <end position="253"/>
    </location>
</feature>
<dbReference type="OMA" id="VMHIRER"/>
<dbReference type="Proteomes" id="UP000824469">
    <property type="component" value="Unassembled WGS sequence"/>
</dbReference>
<feature type="non-terminal residue" evidence="3">
    <location>
        <position position="275"/>
    </location>
</feature>
<gene>
    <name evidence="3" type="ORF">KI387_034711</name>
</gene>
<organism evidence="3 4">
    <name type="scientific">Taxus chinensis</name>
    <name type="common">Chinese yew</name>
    <name type="synonym">Taxus wallichiana var. chinensis</name>
    <dbReference type="NCBI Taxonomy" id="29808"/>
    <lineage>
        <taxon>Eukaryota</taxon>
        <taxon>Viridiplantae</taxon>
        <taxon>Streptophyta</taxon>
        <taxon>Embryophyta</taxon>
        <taxon>Tracheophyta</taxon>
        <taxon>Spermatophyta</taxon>
        <taxon>Pinopsida</taxon>
        <taxon>Pinidae</taxon>
        <taxon>Conifers II</taxon>
        <taxon>Cupressales</taxon>
        <taxon>Taxaceae</taxon>
        <taxon>Taxus</taxon>
    </lineage>
</organism>
<dbReference type="GO" id="GO:0008270">
    <property type="term" value="F:zinc ion binding"/>
    <property type="evidence" value="ECO:0007669"/>
    <property type="project" value="UniProtKB-KW"/>
</dbReference>
<keyword evidence="4" id="KW-1185">Reference proteome</keyword>